<dbReference type="Proteomes" id="UP000317238">
    <property type="component" value="Unassembled WGS sequence"/>
</dbReference>
<proteinExistence type="predicted"/>
<feature type="region of interest" description="Disordered" evidence="1">
    <location>
        <begin position="24"/>
        <end position="43"/>
    </location>
</feature>
<reference evidence="2 3" key="1">
    <citation type="submission" date="2019-02" db="EMBL/GenBank/DDBJ databases">
        <title>Deep-cultivation of Planctomycetes and their phenomic and genomic characterization uncovers novel biology.</title>
        <authorList>
            <person name="Wiegand S."/>
            <person name="Jogler M."/>
            <person name="Boedeker C."/>
            <person name="Pinto D."/>
            <person name="Vollmers J."/>
            <person name="Rivas-Marin E."/>
            <person name="Kohn T."/>
            <person name="Peeters S.H."/>
            <person name="Heuer A."/>
            <person name="Rast P."/>
            <person name="Oberbeckmann S."/>
            <person name="Bunk B."/>
            <person name="Jeske O."/>
            <person name="Meyerdierks A."/>
            <person name="Storesund J.E."/>
            <person name="Kallscheuer N."/>
            <person name="Luecker S."/>
            <person name="Lage O.M."/>
            <person name="Pohl T."/>
            <person name="Merkel B.J."/>
            <person name="Hornburger P."/>
            <person name="Mueller R.-W."/>
            <person name="Bruemmer F."/>
            <person name="Labrenz M."/>
            <person name="Spormann A.M."/>
            <person name="Op Den Camp H."/>
            <person name="Overmann J."/>
            <person name="Amann R."/>
            <person name="Jetten M.S.M."/>
            <person name="Mascher T."/>
            <person name="Medema M.H."/>
            <person name="Devos D.P."/>
            <person name="Kaster A.-K."/>
            <person name="Ovreas L."/>
            <person name="Rohde M."/>
            <person name="Galperin M.Y."/>
            <person name="Jogler C."/>
        </authorList>
    </citation>
    <scope>NUCLEOTIDE SEQUENCE [LARGE SCALE GENOMIC DNA]</scope>
    <source>
        <strain evidence="2 3">Pan14r</strain>
    </source>
</reference>
<gene>
    <name evidence="2" type="ORF">Pan14r_51580</name>
</gene>
<dbReference type="EMBL" id="SJPL01000002">
    <property type="protein sequence ID" value="TWT65611.1"/>
    <property type="molecule type" value="Genomic_DNA"/>
</dbReference>
<keyword evidence="3" id="KW-1185">Reference proteome</keyword>
<protein>
    <submittedName>
        <fullName evidence="2">Uncharacterized protein</fullName>
    </submittedName>
</protein>
<comment type="caution">
    <text evidence="2">The sequence shown here is derived from an EMBL/GenBank/DDBJ whole genome shotgun (WGS) entry which is preliminary data.</text>
</comment>
<dbReference type="AlphaFoldDB" id="A0A5C5XSU9"/>
<evidence type="ECO:0000313" key="3">
    <source>
        <dbReference type="Proteomes" id="UP000317238"/>
    </source>
</evidence>
<organism evidence="2 3">
    <name type="scientific">Crateriforma conspicua</name>
    <dbReference type="NCBI Taxonomy" id="2527996"/>
    <lineage>
        <taxon>Bacteria</taxon>
        <taxon>Pseudomonadati</taxon>
        <taxon>Planctomycetota</taxon>
        <taxon>Planctomycetia</taxon>
        <taxon>Planctomycetales</taxon>
        <taxon>Planctomycetaceae</taxon>
        <taxon>Crateriforma</taxon>
    </lineage>
</organism>
<accession>A0A5C5XSU9</accession>
<evidence type="ECO:0000256" key="1">
    <source>
        <dbReference type="SAM" id="MobiDB-lite"/>
    </source>
</evidence>
<evidence type="ECO:0000313" key="2">
    <source>
        <dbReference type="EMBL" id="TWT65611.1"/>
    </source>
</evidence>
<sequence>MTEGLDMHWWDHTSHHLAMQANIHRDRKKRSRPYHPFDFHPLRKRTESGGLKICQKNKDLLRTVIQNHMKRRQAQRKPS</sequence>
<name>A0A5C5XSU9_9PLAN</name>